<dbReference type="PANTHER" id="PTHR30308:SF2">
    <property type="entry name" value="SSRA-BINDING PROTEIN"/>
    <property type="match status" value="1"/>
</dbReference>
<dbReference type="Pfam" id="PF01668">
    <property type="entry name" value="SmpB"/>
    <property type="match status" value="1"/>
</dbReference>
<organism evidence="4">
    <name type="scientific">uncultured Phycisphaerae bacterium</name>
    <dbReference type="NCBI Taxonomy" id="904963"/>
    <lineage>
        <taxon>Bacteria</taxon>
        <taxon>Pseudomonadati</taxon>
        <taxon>Planctomycetota</taxon>
        <taxon>Phycisphaerae</taxon>
        <taxon>environmental samples</taxon>
    </lineage>
</organism>
<dbReference type="PANTHER" id="PTHR30308">
    <property type="entry name" value="TMRNA-BINDING COMPONENT OF TRANS-TRANSLATION TAGGING COMPLEX"/>
    <property type="match status" value="1"/>
</dbReference>
<feature type="region of interest" description="Disordered" evidence="3">
    <location>
        <begin position="15"/>
        <end position="45"/>
    </location>
</feature>
<evidence type="ECO:0000313" key="4">
    <source>
        <dbReference type="EMBL" id="CAA9383786.1"/>
    </source>
</evidence>
<dbReference type="InterPro" id="IPR023620">
    <property type="entry name" value="SmpB"/>
</dbReference>
<dbReference type="GO" id="GO:0003723">
    <property type="term" value="F:RNA binding"/>
    <property type="evidence" value="ECO:0007669"/>
    <property type="project" value="UniProtKB-KW"/>
</dbReference>
<evidence type="ECO:0000256" key="1">
    <source>
        <dbReference type="ARBA" id="ARBA00022490"/>
    </source>
</evidence>
<reference evidence="4" key="1">
    <citation type="submission" date="2020-02" db="EMBL/GenBank/DDBJ databases">
        <authorList>
            <person name="Meier V. D."/>
        </authorList>
    </citation>
    <scope>NUCLEOTIDE SEQUENCE</scope>
    <source>
        <strain evidence="4">AVDCRST_MAG64</strain>
    </source>
</reference>
<dbReference type="GO" id="GO:0005829">
    <property type="term" value="C:cytosol"/>
    <property type="evidence" value="ECO:0007669"/>
    <property type="project" value="TreeGrafter"/>
</dbReference>
<dbReference type="InterPro" id="IPR000037">
    <property type="entry name" value="SsrA-bd_prot"/>
</dbReference>
<dbReference type="EMBL" id="CADCUQ010000198">
    <property type="protein sequence ID" value="CAA9383786.1"/>
    <property type="molecule type" value="Genomic_DNA"/>
</dbReference>
<gene>
    <name evidence="4" type="ORF">AVDCRST_MAG64-819</name>
</gene>
<name>A0A6J4NEH0_9BACT</name>
<dbReference type="GO" id="GO:0070930">
    <property type="term" value="P:trans-translation-dependent protein tagging"/>
    <property type="evidence" value="ECO:0007669"/>
    <property type="project" value="TreeGrafter"/>
</dbReference>
<dbReference type="AlphaFoldDB" id="A0A6J4NEH0"/>
<accession>A0A6J4NEH0</accession>
<evidence type="ECO:0000256" key="2">
    <source>
        <dbReference type="ARBA" id="ARBA00022884"/>
    </source>
</evidence>
<feature type="non-terminal residue" evidence="4">
    <location>
        <position position="1"/>
    </location>
</feature>
<proteinExistence type="predicted"/>
<sequence>AIYFKGGRAKVEIGVARGKQQHDKRATIKKKEMDREVRRAMTQRQ</sequence>
<protein>
    <submittedName>
        <fullName evidence="4">TmRNA-binding protein SmpB</fullName>
    </submittedName>
</protein>
<dbReference type="SUPFAM" id="SSF74982">
    <property type="entry name" value="Small protein B (SmpB)"/>
    <property type="match status" value="1"/>
</dbReference>
<keyword evidence="2" id="KW-0694">RNA-binding</keyword>
<evidence type="ECO:0000256" key="3">
    <source>
        <dbReference type="SAM" id="MobiDB-lite"/>
    </source>
</evidence>
<feature type="compositionally biased region" description="Basic and acidic residues" evidence="3">
    <location>
        <begin position="20"/>
        <end position="39"/>
    </location>
</feature>
<keyword evidence="1" id="KW-0963">Cytoplasm</keyword>